<dbReference type="AlphaFoldDB" id="A0A6P7IG60"/>
<dbReference type="Gene3D" id="2.60.40.10">
    <property type="entry name" value="Immunoglobulins"/>
    <property type="match status" value="4"/>
</dbReference>
<feature type="transmembrane region" description="Helical" evidence="4">
    <location>
        <begin position="222"/>
        <end position="244"/>
    </location>
</feature>
<feature type="domain" description="Immunoglobulin" evidence="6">
    <location>
        <begin position="244"/>
        <end position="338"/>
    </location>
</feature>
<sequence length="506" mass="56557">MTLHLCLLLILAALTGICSITTVREVSVRRGGSVSVPCLYEPKYKSYVKYLCEGYHWNQCTSVVKTNQAGEKFFIRDDSQQNIFTVTIIDVKSSYYWCAVEINQGDDVGSYFKLSLTTGSPLLYVDHQEVTGFKGEDLTITCRHRMSGKEEWCRLGGSCVRAPGGSIDGINVIIESAASVFTVTMRRMNTESGGWYFCQRAGLQMPVYVRVKHRPSPAIVNMTLHLCLLLILAALTGICSITTVRKVSVRRGGSVSVPCLYEPKYKSHVKYLCEGYRWNLCTYVVKTNQPGEKFFIRDDSQQNIFTVTIIDVKYSYYWCAVEINQGADVRSYFKLSLTTGPPLLYVDHQEVTGFNGEDLTITCRHRMSGKDEWCRLGGSCVRAPGGSIDGINVIIESAASVFTVTMRRMNTESGGWYFCQRAGLQMPVYVRVKHRPSPATTRKFITFASTAEAVNLTSDSQPPPTDQSGHHSPSVNLLSFIFLLTVAISILVMVLLIWFILKTCSK</sequence>
<dbReference type="PANTHER" id="PTHR11860">
    <property type="entry name" value="POLYMERIC-IMMUNOGLOBULIN RECEPTOR"/>
    <property type="match status" value="1"/>
</dbReference>
<dbReference type="InterPro" id="IPR050671">
    <property type="entry name" value="CD300_family_receptors"/>
</dbReference>
<dbReference type="Proteomes" id="UP000515145">
    <property type="component" value="Chromosome 6"/>
</dbReference>
<comment type="subcellular location">
    <subcellularLocation>
        <location evidence="1">Membrane</location>
    </subcellularLocation>
</comment>
<evidence type="ECO:0000256" key="4">
    <source>
        <dbReference type="SAM" id="Phobius"/>
    </source>
</evidence>
<evidence type="ECO:0000256" key="3">
    <source>
        <dbReference type="ARBA" id="ARBA00023136"/>
    </source>
</evidence>
<accession>A0A6P7IG60</accession>
<keyword evidence="5" id="KW-0732">Signal</keyword>
<dbReference type="SUPFAM" id="SSF48726">
    <property type="entry name" value="Immunoglobulin"/>
    <property type="match status" value="4"/>
</dbReference>
<evidence type="ECO:0000313" key="8">
    <source>
        <dbReference type="RefSeq" id="XP_028264583.1"/>
    </source>
</evidence>
<feature type="signal peptide" evidence="5">
    <location>
        <begin position="1"/>
        <end position="19"/>
    </location>
</feature>
<feature type="domain" description="Immunoglobulin" evidence="6">
    <location>
        <begin position="348"/>
        <end position="433"/>
    </location>
</feature>
<dbReference type="SMART" id="SM00409">
    <property type="entry name" value="IG"/>
    <property type="match status" value="4"/>
</dbReference>
<feature type="domain" description="Immunoglobulin" evidence="6">
    <location>
        <begin position="23"/>
        <end position="117"/>
    </location>
</feature>
<reference evidence="8" key="1">
    <citation type="submission" date="2025-08" db="UniProtKB">
        <authorList>
            <consortium name="RefSeq"/>
        </authorList>
    </citation>
    <scope>IDENTIFICATION</scope>
</reference>
<feature type="transmembrane region" description="Helical" evidence="4">
    <location>
        <begin position="477"/>
        <end position="501"/>
    </location>
</feature>
<evidence type="ECO:0000256" key="5">
    <source>
        <dbReference type="SAM" id="SignalP"/>
    </source>
</evidence>
<keyword evidence="7" id="KW-1185">Reference proteome</keyword>
<evidence type="ECO:0000256" key="2">
    <source>
        <dbReference type="ARBA" id="ARBA00022692"/>
    </source>
</evidence>
<dbReference type="InterPro" id="IPR036179">
    <property type="entry name" value="Ig-like_dom_sf"/>
</dbReference>
<evidence type="ECO:0000256" key="1">
    <source>
        <dbReference type="ARBA" id="ARBA00004370"/>
    </source>
</evidence>
<dbReference type="GO" id="GO:0005886">
    <property type="term" value="C:plasma membrane"/>
    <property type="evidence" value="ECO:0007669"/>
    <property type="project" value="TreeGrafter"/>
</dbReference>
<proteinExistence type="predicted"/>
<dbReference type="InterPro" id="IPR013783">
    <property type="entry name" value="Ig-like_fold"/>
</dbReference>
<feature type="chain" id="PRO_5028070763" evidence="5">
    <location>
        <begin position="20"/>
        <end position="506"/>
    </location>
</feature>
<feature type="domain" description="Immunoglobulin" evidence="6">
    <location>
        <begin position="127"/>
        <end position="212"/>
    </location>
</feature>
<gene>
    <name evidence="8" type="primary">LOC114437849</name>
</gene>
<keyword evidence="2 4" id="KW-0812">Transmembrane</keyword>
<keyword evidence="4" id="KW-1133">Transmembrane helix</keyword>
<dbReference type="GO" id="GO:0004888">
    <property type="term" value="F:transmembrane signaling receptor activity"/>
    <property type="evidence" value="ECO:0007669"/>
    <property type="project" value="TreeGrafter"/>
</dbReference>
<dbReference type="InterPro" id="IPR003599">
    <property type="entry name" value="Ig_sub"/>
</dbReference>
<dbReference type="PANTHER" id="PTHR11860:SF118">
    <property type="entry name" value="CMRF35-LIKE MOLECULE 3-RELATED"/>
    <property type="match status" value="1"/>
</dbReference>
<name>A0A6P7IG60_9TELE</name>
<keyword evidence="3 4" id="KW-0472">Membrane</keyword>
<dbReference type="InParanoid" id="A0A6P7IG60"/>
<evidence type="ECO:0000259" key="6">
    <source>
        <dbReference type="SMART" id="SM00409"/>
    </source>
</evidence>
<protein>
    <submittedName>
        <fullName evidence="8">Uncharacterized protein LOC114437849</fullName>
    </submittedName>
</protein>
<dbReference type="GeneID" id="114437849"/>
<organism evidence="7 8">
    <name type="scientific">Parambassis ranga</name>
    <name type="common">Indian glassy fish</name>
    <dbReference type="NCBI Taxonomy" id="210632"/>
    <lineage>
        <taxon>Eukaryota</taxon>
        <taxon>Metazoa</taxon>
        <taxon>Chordata</taxon>
        <taxon>Craniata</taxon>
        <taxon>Vertebrata</taxon>
        <taxon>Euteleostomi</taxon>
        <taxon>Actinopterygii</taxon>
        <taxon>Neopterygii</taxon>
        <taxon>Teleostei</taxon>
        <taxon>Neoteleostei</taxon>
        <taxon>Acanthomorphata</taxon>
        <taxon>Ovalentaria</taxon>
        <taxon>Ambassidae</taxon>
        <taxon>Parambassis</taxon>
    </lineage>
</organism>
<dbReference type="OrthoDB" id="8920197at2759"/>
<dbReference type="RefSeq" id="XP_028264583.1">
    <property type="nucleotide sequence ID" value="XM_028408782.1"/>
</dbReference>
<evidence type="ECO:0000313" key="7">
    <source>
        <dbReference type="Proteomes" id="UP000515145"/>
    </source>
</evidence>